<organism evidence="5 6">
    <name type="scientific">Saitoella complicata (strain BCRC 22490 / CBS 7301 / JCM 7358 / NBRC 10748 / NRRL Y-17804)</name>
    <dbReference type="NCBI Taxonomy" id="698492"/>
    <lineage>
        <taxon>Eukaryota</taxon>
        <taxon>Fungi</taxon>
        <taxon>Dikarya</taxon>
        <taxon>Ascomycota</taxon>
        <taxon>Taphrinomycotina</taxon>
        <taxon>Taphrinomycotina incertae sedis</taxon>
        <taxon>Saitoella</taxon>
    </lineage>
</organism>
<dbReference type="GO" id="GO:0005778">
    <property type="term" value="C:peroxisomal membrane"/>
    <property type="evidence" value="ECO:0007669"/>
    <property type="project" value="UniProtKB-SubCell"/>
</dbReference>
<dbReference type="EMBL" id="BACD03000058">
    <property type="protein sequence ID" value="GAO52050.1"/>
    <property type="molecule type" value="Genomic_DNA"/>
</dbReference>
<dbReference type="OMA" id="RNLAWAP"/>
<comment type="subcellular location">
    <subcellularLocation>
        <location evidence="4">Peroxisome membrane</location>
    </subcellularLocation>
</comment>
<evidence type="ECO:0000313" key="6">
    <source>
        <dbReference type="Proteomes" id="UP000033140"/>
    </source>
</evidence>
<evidence type="ECO:0000256" key="2">
    <source>
        <dbReference type="ARBA" id="ARBA00023136"/>
    </source>
</evidence>
<dbReference type="STRING" id="698492.A0A0E9NRJ8"/>
<reference evidence="5 6" key="1">
    <citation type="journal article" date="2011" name="J. Gen. Appl. Microbiol.">
        <title>Draft genome sequencing of the enigmatic yeast Saitoella complicata.</title>
        <authorList>
            <person name="Nishida H."/>
            <person name="Hamamoto M."/>
            <person name="Sugiyama J."/>
        </authorList>
    </citation>
    <scope>NUCLEOTIDE SEQUENCE [LARGE SCALE GENOMIC DNA]</scope>
    <source>
        <strain evidence="5 6">NRRL Y-17804</strain>
    </source>
</reference>
<dbReference type="OrthoDB" id="10005898at2759"/>
<dbReference type="GO" id="GO:0016559">
    <property type="term" value="P:peroxisome fission"/>
    <property type="evidence" value="ECO:0007669"/>
    <property type="project" value="InterPro"/>
</dbReference>
<evidence type="ECO:0000313" key="5">
    <source>
        <dbReference type="EMBL" id="GAO52050.1"/>
    </source>
</evidence>
<protein>
    <submittedName>
        <fullName evidence="5">Uncharacterized protein</fullName>
    </submittedName>
</protein>
<dbReference type="RefSeq" id="XP_019026162.1">
    <property type="nucleotide sequence ID" value="XM_019169466.1"/>
</dbReference>
<reference evidence="5 6" key="2">
    <citation type="journal article" date="2014" name="J. Gen. Appl. Microbiol.">
        <title>The early diverging ascomycetous budding yeast Saitoella complicata has three histone deacetylases belonging to the Clr6, Hos2, and Rpd3 lineages.</title>
        <authorList>
            <person name="Nishida H."/>
            <person name="Matsumoto T."/>
            <person name="Kondo S."/>
            <person name="Hamamoto M."/>
            <person name="Yoshikawa H."/>
        </authorList>
    </citation>
    <scope>NUCLEOTIDE SEQUENCE [LARGE SCALE GENOMIC DNA]</scope>
    <source>
        <strain evidence="5 6">NRRL Y-17804</strain>
    </source>
</reference>
<gene>
    <name evidence="5" type="ORF">G7K_6137-t1</name>
</gene>
<dbReference type="AlphaFoldDB" id="A0A0E9NRJ8"/>
<evidence type="ECO:0000256" key="3">
    <source>
        <dbReference type="ARBA" id="ARBA00023140"/>
    </source>
</evidence>
<name>A0A0E9NRJ8_SAICN</name>
<comment type="caution">
    <text evidence="5">The sequence shown here is derived from an EMBL/GenBank/DDBJ whole genome shotgun (WGS) entry which is preliminary data.</text>
</comment>
<keyword evidence="3" id="KW-0576">Peroxisome</keyword>
<dbReference type="PANTHER" id="PTHR12652:SF25">
    <property type="entry name" value="MICROBODY (PEROXISOME) PROLIFERATION PROTEIN PEROXIN 11C (EUROFUNG)"/>
    <property type="match status" value="1"/>
</dbReference>
<dbReference type="InterPro" id="IPR008733">
    <property type="entry name" value="PEX11"/>
</dbReference>
<keyword evidence="2" id="KW-0472">Membrane</keyword>
<evidence type="ECO:0000256" key="4">
    <source>
        <dbReference type="ARBA" id="ARBA00046271"/>
    </source>
</evidence>
<reference evidence="5 6" key="3">
    <citation type="journal article" date="2015" name="Genome Announc.">
        <title>Draft Genome Sequence of the Archiascomycetous Yeast Saitoella complicata.</title>
        <authorList>
            <person name="Yamauchi K."/>
            <person name="Kondo S."/>
            <person name="Hamamoto M."/>
            <person name="Takahashi Y."/>
            <person name="Ogura Y."/>
            <person name="Hayashi T."/>
            <person name="Nishida H."/>
        </authorList>
    </citation>
    <scope>NUCLEOTIDE SEQUENCE [LARGE SCALE GENOMIC DNA]</scope>
    <source>
        <strain evidence="5 6">NRRL Y-17804</strain>
    </source>
</reference>
<keyword evidence="6" id="KW-1185">Reference proteome</keyword>
<proteinExistence type="predicted"/>
<sequence>MSSPDQETNFQEVADSLSEQVQSISGSTIDMSEIKEKAGAAIDGAREQAEAAVEKVREEVGVASEKINAGSEVAGKKVENFAAGLRSRVPDTFKAKLNHLVRMLSTLSGHDKLLMLIQYSLKLIIPHLHRPQRIIMLLLNSAPTLVKVDAPTPLAVRLRKLSDLTSDYRIFLRLLDFPSAVQWVLADDHTPLTFIQSIANLCYYPLEHTAFLASHNILPISPRTQSKLWLYACRFWAAYVILDLYRLFQQRKTAATEEEERGWKREVMVNAGYAPLTVHWSLEGGLRGLGDEGVGLFGTVAAVGQLAKAWRAVA</sequence>
<keyword evidence="1" id="KW-0962">Peroxisome biogenesis</keyword>
<evidence type="ECO:0000256" key="1">
    <source>
        <dbReference type="ARBA" id="ARBA00022593"/>
    </source>
</evidence>
<dbReference type="Proteomes" id="UP000033140">
    <property type="component" value="Unassembled WGS sequence"/>
</dbReference>
<dbReference type="PANTHER" id="PTHR12652">
    <property type="entry name" value="PEROXISOMAL BIOGENESIS FACTOR 11"/>
    <property type="match status" value="1"/>
</dbReference>
<accession>A0A0E9NRJ8</accession>
<dbReference type="Pfam" id="PF05648">
    <property type="entry name" value="PEX11"/>
    <property type="match status" value="1"/>
</dbReference>